<evidence type="ECO:0000256" key="1">
    <source>
        <dbReference type="ARBA" id="ARBA00004323"/>
    </source>
</evidence>
<dbReference type="PANTHER" id="PTHR13572">
    <property type="entry name" value="ENDO-ALPHA-1,2-MANNOSIDASE"/>
    <property type="match status" value="1"/>
</dbReference>
<keyword evidence="3" id="KW-0378">Hydrolase</keyword>
<organism evidence="9 10">
    <name type="scientific">Aquisphaera giovannonii</name>
    <dbReference type="NCBI Taxonomy" id="406548"/>
    <lineage>
        <taxon>Bacteria</taxon>
        <taxon>Pseudomonadati</taxon>
        <taxon>Planctomycetota</taxon>
        <taxon>Planctomycetia</taxon>
        <taxon>Isosphaerales</taxon>
        <taxon>Isosphaeraceae</taxon>
        <taxon>Aquisphaera</taxon>
    </lineage>
</organism>
<keyword evidence="5" id="KW-1133">Transmembrane helix</keyword>
<dbReference type="Proteomes" id="UP000324233">
    <property type="component" value="Chromosome"/>
</dbReference>
<evidence type="ECO:0000256" key="5">
    <source>
        <dbReference type="ARBA" id="ARBA00022989"/>
    </source>
</evidence>
<comment type="subcellular location">
    <subcellularLocation>
        <location evidence="1">Golgi apparatus membrane</location>
        <topology evidence="1">Single-pass type II membrane protein</topology>
    </subcellularLocation>
</comment>
<feature type="region of interest" description="Disordered" evidence="8">
    <location>
        <begin position="531"/>
        <end position="561"/>
    </location>
</feature>
<evidence type="ECO:0000313" key="10">
    <source>
        <dbReference type="Proteomes" id="UP000324233"/>
    </source>
</evidence>
<dbReference type="Gene3D" id="3.20.20.80">
    <property type="entry name" value="Glycosidases"/>
    <property type="match status" value="1"/>
</dbReference>
<reference evidence="9 10" key="1">
    <citation type="submission" date="2019-08" db="EMBL/GenBank/DDBJ databases">
        <title>Deep-cultivation of Planctomycetes and their phenomic and genomic characterization uncovers novel biology.</title>
        <authorList>
            <person name="Wiegand S."/>
            <person name="Jogler M."/>
            <person name="Boedeker C."/>
            <person name="Pinto D."/>
            <person name="Vollmers J."/>
            <person name="Rivas-Marin E."/>
            <person name="Kohn T."/>
            <person name="Peeters S.H."/>
            <person name="Heuer A."/>
            <person name="Rast P."/>
            <person name="Oberbeckmann S."/>
            <person name="Bunk B."/>
            <person name="Jeske O."/>
            <person name="Meyerdierks A."/>
            <person name="Storesund J.E."/>
            <person name="Kallscheuer N."/>
            <person name="Luecker S."/>
            <person name="Lage O.M."/>
            <person name="Pohl T."/>
            <person name="Merkel B.J."/>
            <person name="Hornburger P."/>
            <person name="Mueller R.-W."/>
            <person name="Bruemmer F."/>
            <person name="Labrenz M."/>
            <person name="Spormann A.M."/>
            <person name="Op den Camp H."/>
            <person name="Overmann J."/>
            <person name="Amann R."/>
            <person name="Jetten M.S.M."/>
            <person name="Mascher T."/>
            <person name="Medema M.H."/>
            <person name="Devos D.P."/>
            <person name="Kaster A.-K."/>
            <person name="Ovreas L."/>
            <person name="Rohde M."/>
            <person name="Galperin M.Y."/>
            <person name="Jogler C."/>
        </authorList>
    </citation>
    <scope>NUCLEOTIDE SEQUENCE [LARGE SCALE GENOMIC DNA]</scope>
    <source>
        <strain evidence="9 10">OJF2</strain>
    </source>
</reference>
<dbReference type="InterPro" id="IPR026071">
    <property type="entry name" value="Glyco_Hydrolase_99"/>
</dbReference>
<proteinExistence type="predicted"/>
<sequence>MFVPGVVEAAATGDRLVWWGRVRECPGRGREGRGWGMRSVHGAGRILFAACLATTLGAGERAGEASEGGPAQSQRTLILAHDMPWFVAKPASPSWGWHWTMNAFDPDRVDAATGRRPIASHFQPLIGPYDSGDPAVLEYHLLLMKLAGIDGVIADWYGLSDLDDYPIIHRNTAALVAAAEKLGLKFAVCYEDRTITRLVEAGRLAKADRVKHARETLAWLRDHWFRSPAYLRWDGRPVLLSFGEDGLSDREWEEALPQEIGAPVYLSEHRRRPRAEGGFDWPVPKEGLAAFDRFREASAGWPVRMPAAYVRFKDIYAEAKVRESYGELPDRGGGMLETTLGEALAMKPPFVQVATWNDWGEGTQIEPSAEFGYRDLETIQRLRRERIDRSFAPRGQDLRLVYQLYQLRGLQASRPGMKARLDEVAADLAAGRLARAREALGTLEAASRTPPVEDGPFLRPADEDGAEPTWGIKGGIAIGLWPNRGPRGLIRIYTPYLNQPRLTPMNFIAVEPIVGNARGLSELEPSRFDPGMTGKAMWSADRRDLAVSRRDPRRPARGVISTEDGGKTLHVSIGIEPFDNGARPIIGVTFREGRPHEVTFVVEAVEGSAAIRACILTATMGNYARLRTLGLKRGAVTAASLYTPFRPVFAGFAAHREWPLEDLIVRDDKAFVAAWPDEPDPSHATYDRDVFRGWHYRGDVATQYWSTMATPGLVARVNARETYWASTAKIPGGVAFENFELEVPFAPVREFRFGIEPGLIREPAGPDPGR</sequence>
<evidence type="ECO:0000256" key="8">
    <source>
        <dbReference type="SAM" id="MobiDB-lite"/>
    </source>
</evidence>
<keyword evidence="7" id="KW-0472">Membrane</keyword>
<feature type="compositionally biased region" description="Basic and acidic residues" evidence="8">
    <location>
        <begin position="540"/>
        <end position="554"/>
    </location>
</feature>
<protein>
    <submittedName>
        <fullName evidence="9">Uncharacterized protein</fullName>
    </submittedName>
</protein>
<name>A0A5B9W7G2_9BACT</name>
<dbReference type="CDD" id="cd11575">
    <property type="entry name" value="GH99_GH71_like_3"/>
    <property type="match status" value="1"/>
</dbReference>
<keyword evidence="4" id="KW-0735">Signal-anchor</keyword>
<gene>
    <name evidence="9" type="ORF">OJF2_46290</name>
</gene>
<evidence type="ECO:0000313" key="9">
    <source>
        <dbReference type="EMBL" id="QEH36069.1"/>
    </source>
</evidence>
<evidence type="ECO:0000256" key="2">
    <source>
        <dbReference type="ARBA" id="ARBA00022692"/>
    </source>
</evidence>
<evidence type="ECO:0000256" key="4">
    <source>
        <dbReference type="ARBA" id="ARBA00022968"/>
    </source>
</evidence>
<keyword evidence="10" id="KW-1185">Reference proteome</keyword>
<keyword evidence="6" id="KW-0333">Golgi apparatus</keyword>
<dbReference type="KEGG" id="agv:OJF2_46290"/>
<dbReference type="PANTHER" id="PTHR13572:SF4">
    <property type="entry name" value="RE57134P"/>
    <property type="match status" value="1"/>
</dbReference>
<dbReference type="EMBL" id="CP042997">
    <property type="protein sequence ID" value="QEH36069.1"/>
    <property type="molecule type" value="Genomic_DNA"/>
</dbReference>
<accession>A0A5B9W7G2</accession>
<feature type="region of interest" description="Disordered" evidence="8">
    <location>
        <begin position="446"/>
        <end position="465"/>
    </location>
</feature>
<keyword evidence="2" id="KW-0812">Transmembrane</keyword>
<evidence type="ECO:0000256" key="7">
    <source>
        <dbReference type="ARBA" id="ARBA00023136"/>
    </source>
</evidence>
<dbReference type="AlphaFoldDB" id="A0A5B9W7G2"/>
<dbReference type="GO" id="GO:0004559">
    <property type="term" value="F:alpha-mannosidase activity"/>
    <property type="evidence" value="ECO:0007669"/>
    <property type="project" value="TreeGrafter"/>
</dbReference>
<evidence type="ECO:0000256" key="6">
    <source>
        <dbReference type="ARBA" id="ARBA00023034"/>
    </source>
</evidence>
<evidence type="ECO:0000256" key="3">
    <source>
        <dbReference type="ARBA" id="ARBA00022801"/>
    </source>
</evidence>